<accession>A0A834IA39</accession>
<comment type="caution">
    <text evidence="1">The sequence shown here is derived from an EMBL/GenBank/DDBJ whole genome shotgun (WGS) entry which is preliminary data.</text>
</comment>
<dbReference type="EMBL" id="JAACXV010010990">
    <property type="protein sequence ID" value="KAF7275242.1"/>
    <property type="molecule type" value="Genomic_DNA"/>
</dbReference>
<protein>
    <submittedName>
        <fullName evidence="1">Uncharacterized protein</fullName>
    </submittedName>
</protein>
<organism evidence="1 2">
    <name type="scientific">Rhynchophorus ferrugineus</name>
    <name type="common">Red palm weevil</name>
    <name type="synonym">Curculio ferrugineus</name>
    <dbReference type="NCBI Taxonomy" id="354439"/>
    <lineage>
        <taxon>Eukaryota</taxon>
        <taxon>Metazoa</taxon>
        <taxon>Ecdysozoa</taxon>
        <taxon>Arthropoda</taxon>
        <taxon>Hexapoda</taxon>
        <taxon>Insecta</taxon>
        <taxon>Pterygota</taxon>
        <taxon>Neoptera</taxon>
        <taxon>Endopterygota</taxon>
        <taxon>Coleoptera</taxon>
        <taxon>Polyphaga</taxon>
        <taxon>Cucujiformia</taxon>
        <taxon>Curculionidae</taxon>
        <taxon>Dryophthorinae</taxon>
        <taxon>Rhynchophorus</taxon>
    </lineage>
</organism>
<name>A0A834IA39_RHYFE</name>
<sequence length="166" mass="18731">MLVIDRPSLISRYITTVTVITTSVPRPVTFQSTRRLLALGERFFPNYPRFSHETPRKFSSFVSDLALRSFSAKTFRFHAIPGELRQTVFVITDGYSPTSPSSPPLSLSRRHCFRDFAEPTLSGTRPIVSPFPFSARRRYRSQYQAGCVPAVSGIPKTESLRDDGLV</sequence>
<gene>
    <name evidence="1" type="ORF">GWI33_012049</name>
</gene>
<evidence type="ECO:0000313" key="2">
    <source>
        <dbReference type="Proteomes" id="UP000625711"/>
    </source>
</evidence>
<keyword evidence="2" id="KW-1185">Reference proteome</keyword>
<reference evidence="1" key="1">
    <citation type="submission" date="2020-08" db="EMBL/GenBank/DDBJ databases">
        <title>Genome sequencing and assembly of the red palm weevil Rhynchophorus ferrugineus.</title>
        <authorList>
            <person name="Dias G.B."/>
            <person name="Bergman C.M."/>
            <person name="Manee M."/>
        </authorList>
    </citation>
    <scope>NUCLEOTIDE SEQUENCE</scope>
    <source>
        <strain evidence="1">AA-2017</strain>
        <tissue evidence="1">Whole larva</tissue>
    </source>
</reference>
<evidence type="ECO:0000313" key="1">
    <source>
        <dbReference type="EMBL" id="KAF7275242.1"/>
    </source>
</evidence>
<dbReference type="Proteomes" id="UP000625711">
    <property type="component" value="Unassembled WGS sequence"/>
</dbReference>
<proteinExistence type="predicted"/>
<dbReference type="AlphaFoldDB" id="A0A834IA39"/>